<accession>A0A9K3N6B3</accession>
<reference evidence="1" key="1">
    <citation type="journal article" date="2017" name="Nature">
        <title>The sunflower genome provides insights into oil metabolism, flowering and Asterid evolution.</title>
        <authorList>
            <person name="Badouin H."/>
            <person name="Gouzy J."/>
            <person name="Grassa C.J."/>
            <person name="Murat F."/>
            <person name="Staton S.E."/>
            <person name="Cottret L."/>
            <person name="Lelandais-Briere C."/>
            <person name="Owens G.L."/>
            <person name="Carrere S."/>
            <person name="Mayjonade B."/>
            <person name="Legrand L."/>
            <person name="Gill N."/>
            <person name="Kane N.C."/>
            <person name="Bowers J.E."/>
            <person name="Hubner S."/>
            <person name="Bellec A."/>
            <person name="Berard A."/>
            <person name="Berges H."/>
            <person name="Blanchet N."/>
            <person name="Boniface M.C."/>
            <person name="Brunel D."/>
            <person name="Catrice O."/>
            <person name="Chaidir N."/>
            <person name="Claudel C."/>
            <person name="Donnadieu C."/>
            <person name="Faraut T."/>
            <person name="Fievet G."/>
            <person name="Helmstetter N."/>
            <person name="King M."/>
            <person name="Knapp S.J."/>
            <person name="Lai Z."/>
            <person name="Le Paslier M.C."/>
            <person name="Lippi Y."/>
            <person name="Lorenzon L."/>
            <person name="Mandel J.R."/>
            <person name="Marage G."/>
            <person name="Marchand G."/>
            <person name="Marquand E."/>
            <person name="Bret-Mestries E."/>
            <person name="Morien E."/>
            <person name="Nambeesan S."/>
            <person name="Nguyen T."/>
            <person name="Pegot-Espagnet P."/>
            <person name="Pouilly N."/>
            <person name="Raftis F."/>
            <person name="Sallet E."/>
            <person name="Schiex T."/>
            <person name="Thomas J."/>
            <person name="Vandecasteele C."/>
            <person name="Vares D."/>
            <person name="Vear F."/>
            <person name="Vautrin S."/>
            <person name="Crespi M."/>
            <person name="Mangin B."/>
            <person name="Burke J.M."/>
            <person name="Salse J."/>
            <person name="Munos S."/>
            <person name="Vincourt P."/>
            <person name="Rieseberg L.H."/>
            <person name="Langlade N.B."/>
        </authorList>
    </citation>
    <scope>NUCLEOTIDE SEQUENCE</scope>
    <source>
        <tissue evidence="1">Leaves</tissue>
    </source>
</reference>
<sequence length="43" mass="4828">MIHPFHLLSGLNYFGSGVTGSMMTRAHIISWGHGFLRLRKAQT</sequence>
<name>A0A9K3N6B3_HELAN</name>
<evidence type="ECO:0000313" key="1">
    <source>
        <dbReference type="EMBL" id="KAF5788138.1"/>
    </source>
</evidence>
<organism evidence="1 2">
    <name type="scientific">Helianthus annuus</name>
    <name type="common">Common sunflower</name>
    <dbReference type="NCBI Taxonomy" id="4232"/>
    <lineage>
        <taxon>Eukaryota</taxon>
        <taxon>Viridiplantae</taxon>
        <taxon>Streptophyta</taxon>
        <taxon>Embryophyta</taxon>
        <taxon>Tracheophyta</taxon>
        <taxon>Spermatophyta</taxon>
        <taxon>Magnoliopsida</taxon>
        <taxon>eudicotyledons</taxon>
        <taxon>Gunneridae</taxon>
        <taxon>Pentapetalae</taxon>
        <taxon>asterids</taxon>
        <taxon>campanulids</taxon>
        <taxon>Asterales</taxon>
        <taxon>Asteraceae</taxon>
        <taxon>Asteroideae</taxon>
        <taxon>Heliantheae alliance</taxon>
        <taxon>Heliantheae</taxon>
        <taxon>Helianthus</taxon>
    </lineage>
</organism>
<proteinExistence type="predicted"/>
<evidence type="ECO:0000313" key="2">
    <source>
        <dbReference type="Proteomes" id="UP000215914"/>
    </source>
</evidence>
<dbReference type="Gramene" id="mRNA:HanXRQr2_Chr10g0460661">
    <property type="protein sequence ID" value="mRNA:HanXRQr2_Chr10g0460661"/>
    <property type="gene ID" value="HanXRQr2_Chr10g0460661"/>
</dbReference>
<reference evidence="1" key="2">
    <citation type="submission" date="2020-06" db="EMBL/GenBank/DDBJ databases">
        <title>Helianthus annuus Genome sequencing and assembly Release 2.</title>
        <authorList>
            <person name="Gouzy J."/>
            <person name="Langlade N."/>
            <person name="Munos S."/>
        </authorList>
    </citation>
    <scope>NUCLEOTIDE SEQUENCE</scope>
    <source>
        <tissue evidence="1">Leaves</tissue>
    </source>
</reference>
<dbReference type="EMBL" id="MNCJ02000325">
    <property type="protein sequence ID" value="KAF5788138.1"/>
    <property type="molecule type" value="Genomic_DNA"/>
</dbReference>
<keyword evidence="2" id="KW-1185">Reference proteome</keyword>
<gene>
    <name evidence="1" type="ORF">HanXRQr2_Chr10g0460661</name>
</gene>
<dbReference type="Proteomes" id="UP000215914">
    <property type="component" value="Unassembled WGS sequence"/>
</dbReference>
<comment type="caution">
    <text evidence="1">The sequence shown here is derived from an EMBL/GenBank/DDBJ whole genome shotgun (WGS) entry which is preliminary data.</text>
</comment>
<dbReference type="AlphaFoldDB" id="A0A9K3N6B3"/>
<protein>
    <submittedName>
        <fullName evidence="1">Uncharacterized protein</fullName>
    </submittedName>
</protein>